<keyword evidence="6" id="KW-1185">Reference proteome</keyword>
<evidence type="ECO:0000256" key="3">
    <source>
        <dbReference type="PIRSR" id="PIRSR617939-1"/>
    </source>
</evidence>
<gene>
    <name evidence="5" type="ORF">B0A55_12830</name>
</gene>
<dbReference type="Pfam" id="PF13772">
    <property type="entry name" value="AIG2_2"/>
    <property type="match status" value="1"/>
</dbReference>
<feature type="binding site" evidence="4">
    <location>
        <begin position="7"/>
        <end position="12"/>
    </location>
    <ligand>
        <name>substrate</name>
    </ligand>
</feature>
<dbReference type="Gene3D" id="3.10.490.10">
    <property type="entry name" value="Gamma-glutamyl cyclotransferase-like"/>
    <property type="match status" value="1"/>
</dbReference>
<organism evidence="5 6">
    <name type="scientific">Friedmanniomyces simplex</name>
    <dbReference type="NCBI Taxonomy" id="329884"/>
    <lineage>
        <taxon>Eukaryota</taxon>
        <taxon>Fungi</taxon>
        <taxon>Dikarya</taxon>
        <taxon>Ascomycota</taxon>
        <taxon>Pezizomycotina</taxon>
        <taxon>Dothideomycetes</taxon>
        <taxon>Dothideomycetidae</taxon>
        <taxon>Mycosphaerellales</taxon>
        <taxon>Teratosphaeriaceae</taxon>
        <taxon>Friedmanniomyces</taxon>
    </lineage>
</organism>
<reference evidence="5 6" key="1">
    <citation type="submission" date="2017-03" db="EMBL/GenBank/DDBJ databases">
        <title>Genomes of endolithic fungi from Antarctica.</title>
        <authorList>
            <person name="Coleine C."/>
            <person name="Masonjones S."/>
            <person name="Stajich J.E."/>
        </authorList>
    </citation>
    <scope>NUCLEOTIDE SEQUENCE [LARGE SCALE GENOMIC DNA]</scope>
    <source>
        <strain evidence="5 6">CCFEE 5184</strain>
    </source>
</reference>
<evidence type="ECO:0000256" key="4">
    <source>
        <dbReference type="PIRSR" id="PIRSR617939-2"/>
    </source>
</evidence>
<proteinExistence type="predicted"/>
<dbReference type="InterPro" id="IPR013024">
    <property type="entry name" value="GGCT-like"/>
</dbReference>
<dbReference type="AlphaFoldDB" id="A0A4U0VSP5"/>
<dbReference type="Proteomes" id="UP000309340">
    <property type="component" value="Unassembled WGS sequence"/>
</dbReference>
<evidence type="ECO:0000256" key="2">
    <source>
        <dbReference type="ARBA" id="ARBA00023239"/>
    </source>
</evidence>
<dbReference type="GO" id="GO:0003839">
    <property type="term" value="F:gamma-glutamylcyclotransferase activity"/>
    <property type="evidence" value="ECO:0007669"/>
    <property type="project" value="UniProtKB-EC"/>
</dbReference>
<evidence type="ECO:0000313" key="5">
    <source>
        <dbReference type="EMBL" id="TKA52212.1"/>
    </source>
</evidence>
<dbReference type="CDD" id="cd06661">
    <property type="entry name" value="GGCT_like"/>
    <property type="match status" value="1"/>
</dbReference>
<feature type="active site" description="Proton acceptor" evidence="3">
    <location>
        <position position="85"/>
    </location>
</feature>
<protein>
    <recommendedName>
        <fullName evidence="1">gamma-glutamylcyclotransferase</fullName>
        <ecNumber evidence="1">4.3.2.9</ecNumber>
    </recommendedName>
</protein>
<dbReference type="OrthoDB" id="2924818at2759"/>
<dbReference type="EMBL" id="NAJQ01001837">
    <property type="protein sequence ID" value="TKA52212.1"/>
    <property type="molecule type" value="Genomic_DNA"/>
</dbReference>
<keyword evidence="2" id="KW-0456">Lyase</keyword>
<dbReference type="PANTHER" id="PTHR12935:SF0">
    <property type="entry name" value="GAMMA-GLUTAMYLCYCLOTRANSFERASE"/>
    <property type="match status" value="1"/>
</dbReference>
<dbReference type="STRING" id="329884.A0A4U0VSP5"/>
<dbReference type="SUPFAM" id="SSF110857">
    <property type="entry name" value="Gamma-glutamyl cyclotransferase-like"/>
    <property type="match status" value="1"/>
</dbReference>
<evidence type="ECO:0000313" key="6">
    <source>
        <dbReference type="Proteomes" id="UP000309340"/>
    </source>
</evidence>
<sequence>MSHSTLYFAYGSNLWLQQMAQRCPTSEYFGIARLTGYRWIIYERGYANIVKVEDQESEANAYVDEVWGVVYSLQQTDEDRLDVNEGVPFAYTKEDLKVDLWQAHQSNPPNTKEKPQQVEMLVYINRRMTTPSQPKKEYIYRMNQGIKDAVKEGMPKAYVETVMRTFIPDVMDEKVAEVAKKQAWVFEDER</sequence>
<dbReference type="InterPro" id="IPR036568">
    <property type="entry name" value="GGCT-like_sf"/>
</dbReference>
<comment type="caution">
    <text evidence="5">The sequence shown here is derived from an EMBL/GenBank/DDBJ whole genome shotgun (WGS) entry which is preliminary data.</text>
</comment>
<dbReference type="EC" id="4.3.2.9" evidence="1"/>
<feature type="binding site" evidence="4">
    <location>
        <position position="138"/>
    </location>
    <ligand>
        <name>substrate</name>
    </ligand>
</feature>
<dbReference type="InterPro" id="IPR017939">
    <property type="entry name" value="G-Glutamylcylcotransferase"/>
</dbReference>
<dbReference type="PANTHER" id="PTHR12935">
    <property type="entry name" value="GAMMA-GLUTAMYLCYCLOTRANSFERASE"/>
    <property type="match status" value="1"/>
</dbReference>
<name>A0A4U0VSP5_9PEZI</name>
<evidence type="ECO:0000256" key="1">
    <source>
        <dbReference type="ARBA" id="ARBA00012346"/>
    </source>
</evidence>
<accession>A0A4U0VSP5</accession>